<dbReference type="AlphaFoldDB" id="A0A7J7G1A2"/>
<protein>
    <submittedName>
        <fullName evidence="2">Uncharacterized protein</fullName>
    </submittedName>
</protein>
<name>A0A7J7G1A2_CAMSI</name>
<feature type="compositionally biased region" description="Basic residues" evidence="1">
    <location>
        <begin position="180"/>
        <end position="189"/>
    </location>
</feature>
<dbReference type="EMBL" id="JACBKZ010000014">
    <property type="protein sequence ID" value="KAF5934429.1"/>
    <property type="molecule type" value="Genomic_DNA"/>
</dbReference>
<gene>
    <name evidence="2" type="ORF">HYC85_030600</name>
</gene>
<sequence>NYHRQWYVVTGTKCIHRLVIYCQSAICNAGRQRMSAEPATHSSRGQNLHGNTIQAMYAPIMSPIVFVTQRGMCLDSRTANHAFPCMTAQRIKCATFMSNEMQTKQTNQGPIPITKSRNKACMQDAMQPRHRPKRVPFKDNKERGWPSPFGDFKAPSPPLKSLKISVVKRPKHQSLESHSKQHKVGPFKA</sequence>
<feature type="region of interest" description="Disordered" evidence="1">
    <location>
        <begin position="125"/>
        <end position="189"/>
    </location>
</feature>
<reference evidence="2 3" key="2">
    <citation type="submission" date="2020-07" db="EMBL/GenBank/DDBJ databases">
        <title>Genome assembly of wild tea tree DASZ reveals pedigree and selection history of tea varieties.</title>
        <authorList>
            <person name="Zhang W."/>
        </authorList>
    </citation>
    <scope>NUCLEOTIDE SEQUENCE [LARGE SCALE GENOMIC DNA]</scope>
    <source>
        <strain evidence="3">cv. G240</strain>
        <tissue evidence="2">Leaf</tissue>
    </source>
</reference>
<evidence type="ECO:0000313" key="3">
    <source>
        <dbReference type="Proteomes" id="UP000593564"/>
    </source>
</evidence>
<keyword evidence="3" id="KW-1185">Reference proteome</keyword>
<comment type="caution">
    <text evidence="2">The sequence shown here is derived from an EMBL/GenBank/DDBJ whole genome shotgun (WGS) entry which is preliminary data.</text>
</comment>
<reference evidence="3" key="1">
    <citation type="journal article" date="2020" name="Nat. Commun.">
        <title>Genome assembly of wild tea tree DASZ reveals pedigree and selection history of tea varieties.</title>
        <authorList>
            <person name="Zhang W."/>
            <person name="Zhang Y."/>
            <person name="Qiu H."/>
            <person name="Guo Y."/>
            <person name="Wan H."/>
            <person name="Zhang X."/>
            <person name="Scossa F."/>
            <person name="Alseekh S."/>
            <person name="Zhang Q."/>
            <person name="Wang P."/>
            <person name="Xu L."/>
            <person name="Schmidt M.H."/>
            <person name="Jia X."/>
            <person name="Li D."/>
            <person name="Zhu A."/>
            <person name="Guo F."/>
            <person name="Chen W."/>
            <person name="Ni D."/>
            <person name="Usadel B."/>
            <person name="Fernie A.R."/>
            <person name="Wen W."/>
        </authorList>
    </citation>
    <scope>NUCLEOTIDE SEQUENCE [LARGE SCALE GENOMIC DNA]</scope>
    <source>
        <strain evidence="3">cv. G240</strain>
    </source>
</reference>
<evidence type="ECO:0000256" key="1">
    <source>
        <dbReference type="SAM" id="MobiDB-lite"/>
    </source>
</evidence>
<proteinExistence type="predicted"/>
<dbReference type="Proteomes" id="UP000593564">
    <property type="component" value="Unassembled WGS sequence"/>
</dbReference>
<evidence type="ECO:0000313" key="2">
    <source>
        <dbReference type="EMBL" id="KAF5934429.1"/>
    </source>
</evidence>
<feature type="non-terminal residue" evidence="2">
    <location>
        <position position="189"/>
    </location>
</feature>
<accession>A0A7J7G1A2</accession>
<organism evidence="2 3">
    <name type="scientific">Camellia sinensis</name>
    <name type="common">Tea plant</name>
    <name type="synonym">Thea sinensis</name>
    <dbReference type="NCBI Taxonomy" id="4442"/>
    <lineage>
        <taxon>Eukaryota</taxon>
        <taxon>Viridiplantae</taxon>
        <taxon>Streptophyta</taxon>
        <taxon>Embryophyta</taxon>
        <taxon>Tracheophyta</taxon>
        <taxon>Spermatophyta</taxon>
        <taxon>Magnoliopsida</taxon>
        <taxon>eudicotyledons</taxon>
        <taxon>Gunneridae</taxon>
        <taxon>Pentapetalae</taxon>
        <taxon>asterids</taxon>
        <taxon>Ericales</taxon>
        <taxon>Theaceae</taxon>
        <taxon>Camellia</taxon>
    </lineage>
</organism>